<feature type="signal peptide" evidence="2">
    <location>
        <begin position="1"/>
        <end position="22"/>
    </location>
</feature>
<evidence type="ECO:0000313" key="3">
    <source>
        <dbReference type="EMBL" id="PAK76849.1"/>
    </source>
</evidence>
<sequence>MNGYIRIAAAIGVLGFSTPAFAQHLSATDLDRLSQERQEDIGTRNWGPPVNPPAQASTEKPLPMPATCMSPASETSPLYAAPNVHARKVGQAGFQLAVTDNEVKGWRQVLLNGIHTAWIPSSELGPYKPLNPEHPVGCVVTGERADGTVLFTHPDQ</sequence>
<keyword evidence="4" id="KW-1185">Reference proteome</keyword>
<keyword evidence="2" id="KW-0732">Signal</keyword>
<gene>
    <name evidence="3" type="ORF">B8X00_12740</name>
</gene>
<reference evidence="3 4" key="1">
    <citation type="submission" date="2017-04" db="EMBL/GenBank/DDBJ databases">
        <title>Kefir bacterial isolates.</title>
        <authorList>
            <person name="Kim Y."/>
            <person name="Blasche S."/>
            <person name="Patil K.R."/>
        </authorList>
    </citation>
    <scope>NUCLEOTIDE SEQUENCE [LARGE SCALE GENOMIC DNA]</scope>
    <source>
        <strain evidence="3 4">KR</strain>
    </source>
</reference>
<dbReference type="RefSeq" id="WP_095350427.1">
    <property type="nucleotide sequence ID" value="NZ_JARDYK010000007.1"/>
</dbReference>
<accession>A0A269XUK7</accession>
<dbReference type="EMBL" id="NCXK01000039">
    <property type="protein sequence ID" value="PAK76849.1"/>
    <property type="molecule type" value="Genomic_DNA"/>
</dbReference>
<name>A0A269XUK7_9PROT</name>
<proteinExistence type="predicted"/>
<comment type="caution">
    <text evidence="3">The sequence shown here is derived from an EMBL/GenBank/DDBJ whole genome shotgun (WGS) entry which is preliminary data.</text>
</comment>
<dbReference type="AlphaFoldDB" id="A0A269XUK7"/>
<protein>
    <recommendedName>
        <fullName evidence="5">SH3 domain-containing protein</fullName>
    </recommendedName>
</protein>
<evidence type="ECO:0000256" key="2">
    <source>
        <dbReference type="SAM" id="SignalP"/>
    </source>
</evidence>
<evidence type="ECO:0000256" key="1">
    <source>
        <dbReference type="SAM" id="MobiDB-lite"/>
    </source>
</evidence>
<dbReference type="Proteomes" id="UP000216151">
    <property type="component" value="Unassembled WGS sequence"/>
</dbReference>
<evidence type="ECO:0000313" key="4">
    <source>
        <dbReference type="Proteomes" id="UP000216151"/>
    </source>
</evidence>
<organism evidence="3 4">
    <name type="scientific">Acetobacter fabarum</name>
    <dbReference type="NCBI Taxonomy" id="483199"/>
    <lineage>
        <taxon>Bacteria</taxon>
        <taxon>Pseudomonadati</taxon>
        <taxon>Pseudomonadota</taxon>
        <taxon>Alphaproteobacteria</taxon>
        <taxon>Acetobacterales</taxon>
        <taxon>Acetobacteraceae</taxon>
        <taxon>Acetobacter</taxon>
    </lineage>
</organism>
<evidence type="ECO:0008006" key="5">
    <source>
        <dbReference type="Google" id="ProtNLM"/>
    </source>
</evidence>
<feature type="chain" id="PRO_5013148394" description="SH3 domain-containing protein" evidence="2">
    <location>
        <begin position="23"/>
        <end position="156"/>
    </location>
</feature>
<feature type="region of interest" description="Disordered" evidence="1">
    <location>
        <begin position="35"/>
        <end position="61"/>
    </location>
</feature>